<dbReference type="AlphaFoldDB" id="A0A2P2ISC0"/>
<proteinExistence type="predicted"/>
<sequence>MTFKASPFSVIDFFLPSDKQTKIKNKKSRKQRSRVIKLASSRLPTRSK</sequence>
<evidence type="ECO:0000256" key="1">
    <source>
        <dbReference type="SAM" id="MobiDB-lite"/>
    </source>
</evidence>
<dbReference type="EMBL" id="GGEC01003641">
    <property type="protein sequence ID" value="MBW84124.1"/>
    <property type="molecule type" value="Transcribed_RNA"/>
</dbReference>
<protein>
    <submittedName>
        <fullName evidence="2">Uncharacterized protein</fullName>
    </submittedName>
</protein>
<feature type="compositionally biased region" description="Basic residues" evidence="1">
    <location>
        <begin position="22"/>
        <end position="35"/>
    </location>
</feature>
<name>A0A2P2ISC0_RHIMU</name>
<evidence type="ECO:0000313" key="2">
    <source>
        <dbReference type="EMBL" id="MBW84124.1"/>
    </source>
</evidence>
<reference evidence="2" key="1">
    <citation type="submission" date="2018-02" db="EMBL/GenBank/DDBJ databases">
        <title>Rhizophora mucronata_Transcriptome.</title>
        <authorList>
            <person name="Meera S.P."/>
            <person name="Sreeshan A."/>
            <person name="Augustine A."/>
        </authorList>
    </citation>
    <scope>NUCLEOTIDE SEQUENCE</scope>
    <source>
        <tissue evidence="2">Leaf</tissue>
    </source>
</reference>
<organism evidence="2">
    <name type="scientific">Rhizophora mucronata</name>
    <name type="common">Asiatic mangrove</name>
    <dbReference type="NCBI Taxonomy" id="61149"/>
    <lineage>
        <taxon>Eukaryota</taxon>
        <taxon>Viridiplantae</taxon>
        <taxon>Streptophyta</taxon>
        <taxon>Embryophyta</taxon>
        <taxon>Tracheophyta</taxon>
        <taxon>Spermatophyta</taxon>
        <taxon>Magnoliopsida</taxon>
        <taxon>eudicotyledons</taxon>
        <taxon>Gunneridae</taxon>
        <taxon>Pentapetalae</taxon>
        <taxon>rosids</taxon>
        <taxon>fabids</taxon>
        <taxon>Malpighiales</taxon>
        <taxon>Rhizophoraceae</taxon>
        <taxon>Rhizophora</taxon>
    </lineage>
</organism>
<feature type="region of interest" description="Disordered" evidence="1">
    <location>
        <begin position="21"/>
        <end position="48"/>
    </location>
</feature>
<accession>A0A2P2ISC0</accession>